<feature type="region of interest" description="Disordered" evidence="3">
    <location>
        <begin position="1"/>
        <end position="88"/>
    </location>
</feature>
<dbReference type="NCBIfam" id="TIGR01484">
    <property type="entry name" value="HAD-SF-IIB"/>
    <property type="match status" value="1"/>
</dbReference>
<evidence type="ECO:0000256" key="2">
    <source>
        <dbReference type="ARBA" id="ARBA00006330"/>
    </source>
</evidence>
<dbReference type="EMBL" id="FQNC01000087">
    <property type="protein sequence ID" value="SGZ26801.1"/>
    <property type="molecule type" value="Genomic_DNA"/>
</dbReference>
<evidence type="ECO:0000313" key="4">
    <source>
        <dbReference type="EMBL" id="SGZ26801.1"/>
    </source>
</evidence>
<feature type="region of interest" description="Disordered" evidence="3">
    <location>
        <begin position="179"/>
        <end position="221"/>
    </location>
</feature>
<dbReference type="PANTHER" id="PTHR10788">
    <property type="entry name" value="TREHALOSE-6-PHOSPHATE SYNTHASE"/>
    <property type="match status" value="1"/>
</dbReference>
<dbReference type="GO" id="GO:0005992">
    <property type="term" value="P:trehalose biosynthetic process"/>
    <property type="evidence" value="ECO:0007669"/>
    <property type="project" value="InterPro"/>
</dbReference>
<dbReference type="InterPro" id="IPR001830">
    <property type="entry name" value="Glyco_trans_20"/>
</dbReference>
<dbReference type="Proteomes" id="UP000249464">
    <property type="component" value="Unassembled WGS sequence"/>
</dbReference>
<dbReference type="SUPFAM" id="SSF53756">
    <property type="entry name" value="UDP-Glycosyltransferase/glycogen phosphorylase"/>
    <property type="match status" value="1"/>
</dbReference>
<dbReference type="InterPro" id="IPR003337">
    <property type="entry name" value="Trehalose_PPase"/>
</dbReference>
<accession>A0A2X0PLJ2</accession>
<comment type="similarity">
    <text evidence="2">In the C-terminal section; belongs to the trehalose phosphatase family.</text>
</comment>
<protein>
    <submittedName>
        <fullName evidence="4">BQ5605_C025g09962 protein</fullName>
    </submittedName>
</protein>
<dbReference type="Gene3D" id="3.40.50.2000">
    <property type="entry name" value="Glycogen Phosphorylase B"/>
    <property type="match status" value="2"/>
</dbReference>
<evidence type="ECO:0000256" key="3">
    <source>
        <dbReference type="SAM" id="MobiDB-lite"/>
    </source>
</evidence>
<feature type="compositionally biased region" description="Pro residues" evidence="3">
    <location>
        <begin position="207"/>
        <end position="216"/>
    </location>
</feature>
<feature type="compositionally biased region" description="Polar residues" evidence="3">
    <location>
        <begin position="17"/>
        <end position="40"/>
    </location>
</feature>
<dbReference type="InterPro" id="IPR006379">
    <property type="entry name" value="HAD-SF_hydro_IIB"/>
</dbReference>
<dbReference type="Gene3D" id="3.40.50.1000">
    <property type="entry name" value="HAD superfamily/HAD-like"/>
    <property type="match status" value="1"/>
</dbReference>
<keyword evidence="5" id="KW-1185">Reference proteome</keyword>
<organism evidence="4 5">
    <name type="scientific">Microbotryum silenes-dioicae</name>
    <dbReference type="NCBI Taxonomy" id="796604"/>
    <lineage>
        <taxon>Eukaryota</taxon>
        <taxon>Fungi</taxon>
        <taxon>Dikarya</taxon>
        <taxon>Basidiomycota</taxon>
        <taxon>Pucciniomycotina</taxon>
        <taxon>Microbotryomycetes</taxon>
        <taxon>Microbotryales</taxon>
        <taxon>Microbotryaceae</taxon>
        <taxon>Microbotryum</taxon>
    </lineage>
</organism>
<dbReference type="NCBIfam" id="TIGR00685">
    <property type="entry name" value="T6PP"/>
    <property type="match status" value="1"/>
</dbReference>
<sequence>MPLRTGSLARSPPTPPHSFSSIPADRATTSSYLLDQSSLGMPTRLDASRPRASSKPPAASGLNGPVKSSRPTPVTLHDLPENEDEWEPENLEPALTREELRHSIQTWQEELGHRGRPVSGRTIVVVHSLPYACTLHPTKSHSTLFDAQVIADDKDEPLLASGAQTPLEMRSGDPLLRTRALHSPPSARHKTPPSNFPEPAKSLRPSFHPPCPPSRAPSPDSLHAAALDILEPQQQRHRWVLHPRRGHAALNSGLKSLTDGPLVVVGRPDDLIKADGEALRQAELGETEKKDLERGLRNMADTSNAAIGCVPVWLDDKVHSDFYEGYCKTELWPIFHYLALSDTLDKKTEDAAWQSYYETNLVYARKVAETYVPGDLIWVHDYHLLLVPQMLRELLPNASPYISLFLHCPFPSSEYFRNLPRRESLLDGMLGCNLICFQTHSYARHFLSSCVRVMGYEAGSGGVDAKGSITRIAHCPIGIDVENVEIDRYGPCCVVESSCQATDCDIDSLAVSSGRHAPGVAPKAEVLRRIYAGKKIIVGRDKLDPTKGVLPKLRAFERFLQTYPEWVHKVVLIQVTSPSPGDSPSLATKVSELVDQINGAHGSLEFQPVHHYHQTIERDVSQDSHEAGSPRSLIDRLSPTSDSCVQEYFALLTVADVALVTSIRDGMNTTSMEYILCQAEAKGQLIVSEFTGVSSQLNKAIKVNPWDLGGVAHAIESCLTMSTAEKELRHAALHATVSSQTAAVWAHTNILKLLESLQGEQASQNTSPLDVDHLVLRFQSAKKRLLLFDYDGTLTPIVKNPSDAVPSQSLLKSLPILTADPDNVVFIISGRDGDFLEQHLGHIQNLGMSAEHGCFFRAPGAKKWTSLTEHLDMDWKRDVLRIFRYYEARTQGSFVEKKASSVTFHYRNADPVFGLFQAKECQAMLESMQESLPIDVLVPRTIKLQGKKNLEVRPAHTNKGEIVQRLLYQYADTEFCMCAGDDKTDEDMFHSMARIFSTSTPSSGPPLIPAPESLLLFPSLGDQARSSDGELLEPRISHLDPASMFMIAIEAKESQGARMTMANAVLESPEQMVSLLERLARFSSAP</sequence>
<proteinExistence type="inferred from homology"/>
<dbReference type="CDD" id="cd03788">
    <property type="entry name" value="GT20_TPS"/>
    <property type="match status" value="1"/>
</dbReference>
<dbReference type="Gene3D" id="3.30.70.1020">
    <property type="entry name" value="Trehalose-6-phosphate phosphatase related protein, domain 2"/>
    <property type="match status" value="1"/>
</dbReference>
<dbReference type="GO" id="GO:0005946">
    <property type="term" value="C:alpha,alpha-trehalose-phosphate synthase complex (UDP-forming)"/>
    <property type="evidence" value="ECO:0007669"/>
    <property type="project" value="TreeGrafter"/>
</dbReference>
<name>A0A2X0PLJ2_9BASI</name>
<dbReference type="Pfam" id="PF00982">
    <property type="entry name" value="Glyco_transf_20"/>
    <property type="match status" value="3"/>
</dbReference>
<dbReference type="AlphaFoldDB" id="A0A2X0PLJ2"/>
<dbReference type="STRING" id="796604.A0A2X0PLJ2"/>
<reference evidence="4 5" key="1">
    <citation type="submission" date="2016-11" db="EMBL/GenBank/DDBJ databases">
        <authorList>
            <person name="Jaros S."/>
            <person name="Januszkiewicz K."/>
            <person name="Wedrychowicz H."/>
        </authorList>
    </citation>
    <scope>NUCLEOTIDE SEQUENCE [LARGE SCALE GENOMIC DNA]</scope>
</reference>
<dbReference type="InterPro" id="IPR036412">
    <property type="entry name" value="HAD-like_sf"/>
</dbReference>
<dbReference type="SUPFAM" id="SSF56784">
    <property type="entry name" value="HAD-like"/>
    <property type="match status" value="1"/>
</dbReference>
<dbReference type="GO" id="GO:0005829">
    <property type="term" value="C:cytosol"/>
    <property type="evidence" value="ECO:0007669"/>
    <property type="project" value="TreeGrafter"/>
</dbReference>
<dbReference type="Pfam" id="PF02358">
    <property type="entry name" value="Trehalose_PPase"/>
    <property type="match status" value="1"/>
</dbReference>
<comment type="similarity">
    <text evidence="1">In the N-terminal section; belongs to the glycosyltransferase 20 family.</text>
</comment>
<dbReference type="GO" id="GO:0004805">
    <property type="term" value="F:trehalose-phosphatase activity"/>
    <property type="evidence" value="ECO:0007669"/>
    <property type="project" value="TreeGrafter"/>
</dbReference>
<dbReference type="CDD" id="cd01627">
    <property type="entry name" value="HAD_TPP"/>
    <property type="match status" value="1"/>
</dbReference>
<evidence type="ECO:0000256" key="1">
    <source>
        <dbReference type="ARBA" id="ARBA00005409"/>
    </source>
</evidence>
<gene>
    <name evidence="4" type="primary">BQ5605_C025g09962</name>
    <name evidence="4" type="ORF">BQ5605_C025G09962</name>
</gene>
<dbReference type="InterPro" id="IPR023214">
    <property type="entry name" value="HAD_sf"/>
</dbReference>
<dbReference type="PANTHER" id="PTHR10788:SF123">
    <property type="entry name" value="TREHALOSE-PHOSPHATASE"/>
    <property type="match status" value="1"/>
</dbReference>
<evidence type="ECO:0000313" key="5">
    <source>
        <dbReference type="Proteomes" id="UP000249464"/>
    </source>
</evidence>
<dbReference type="GO" id="GO:0003825">
    <property type="term" value="F:alpha,alpha-trehalose-phosphate synthase (UDP-forming) activity"/>
    <property type="evidence" value="ECO:0007669"/>
    <property type="project" value="TreeGrafter"/>
</dbReference>